<proteinExistence type="inferred from homology"/>
<dbReference type="Gene3D" id="3.40.720.10">
    <property type="entry name" value="Alkaline Phosphatase, subunit A"/>
    <property type="match status" value="1"/>
</dbReference>
<dbReference type="InterPro" id="IPR005995">
    <property type="entry name" value="Pgm_bpd_ind"/>
</dbReference>
<feature type="binding site" evidence="10">
    <location>
        <position position="62"/>
    </location>
    <ligand>
        <name>Mn(2+)</name>
        <dbReference type="ChEBI" id="CHEBI:29035"/>
        <label>2</label>
    </ligand>
</feature>
<comment type="function">
    <text evidence="10">Catalyzes the interconversion of 2-phosphoglycerate and 3-phosphoglycerate.</text>
</comment>
<organism evidence="13 14">
    <name type="scientific">Clostridium felsineum</name>
    <dbReference type="NCBI Taxonomy" id="36839"/>
    <lineage>
        <taxon>Bacteria</taxon>
        <taxon>Bacillati</taxon>
        <taxon>Bacillota</taxon>
        <taxon>Clostridia</taxon>
        <taxon>Eubacteriales</taxon>
        <taxon>Clostridiaceae</taxon>
        <taxon>Clostridium</taxon>
    </lineage>
</organism>
<dbReference type="Proteomes" id="UP000190951">
    <property type="component" value="Chromosome"/>
</dbReference>
<evidence type="ECO:0000256" key="10">
    <source>
        <dbReference type="HAMAP-Rule" id="MF_01038"/>
    </source>
</evidence>
<name>A0A1S8LCA5_9CLOT</name>
<keyword evidence="8 10" id="KW-0413">Isomerase</keyword>
<feature type="binding site" evidence="10">
    <location>
        <position position="442"/>
    </location>
    <ligand>
        <name>Mn(2+)</name>
        <dbReference type="ChEBI" id="CHEBI:29035"/>
        <label>2</label>
    </ligand>
</feature>
<evidence type="ECO:0000259" key="12">
    <source>
        <dbReference type="Pfam" id="PF06415"/>
    </source>
</evidence>
<dbReference type="GO" id="GO:0004619">
    <property type="term" value="F:phosphoglycerate mutase activity"/>
    <property type="evidence" value="ECO:0007669"/>
    <property type="project" value="UniProtKB-UniRule"/>
</dbReference>
<feature type="binding site" evidence="10">
    <location>
        <position position="123"/>
    </location>
    <ligand>
        <name>substrate</name>
    </ligand>
</feature>
<dbReference type="EC" id="5.4.2.12" evidence="4 10"/>
<comment type="subunit">
    <text evidence="10">Monomer.</text>
</comment>
<feature type="binding site" evidence="10">
    <location>
        <begin position="153"/>
        <end position="154"/>
    </location>
    <ligand>
        <name>substrate</name>
    </ligand>
</feature>
<feature type="domain" description="BPG-independent PGAM N-terminal" evidence="12">
    <location>
        <begin position="82"/>
        <end position="295"/>
    </location>
</feature>
<dbReference type="STRING" id="84029.CROST_12380"/>
<evidence type="ECO:0000313" key="13">
    <source>
        <dbReference type="EMBL" id="URZ10470.1"/>
    </source>
</evidence>
<feature type="binding site" evidence="10">
    <location>
        <position position="400"/>
    </location>
    <ligand>
        <name>Mn(2+)</name>
        <dbReference type="ChEBI" id="CHEBI:29035"/>
        <label>1</label>
    </ligand>
</feature>
<dbReference type="InterPro" id="IPR011258">
    <property type="entry name" value="BPG-indep_PGM_N"/>
</dbReference>
<evidence type="ECO:0000259" key="11">
    <source>
        <dbReference type="Pfam" id="PF01676"/>
    </source>
</evidence>
<evidence type="ECO:0000256" key="6">
    <source>
        <dbReference type="ARBA" id="ARBA00023152"/>
    </source>
</evidence>
<evidence type="ECO:0000256" key="7">
    <source>
        <dbReference type="ARBA" id="ARBA00023211"/>
    </source>
</evidence>
<evidence type="ECO:0000256" key="1">
    <source>
        <dbReference type="ARBA" id="ARBA00000370"/>
    </source>
</evidence>
<dbReference type="GO" id="GO:0043937">
    <property type="term" value="P:regulation of sporulation"/>
    <property type="evidence" value="ECO:0007669"/>
    <property type="project" value="UniProtKB-ARBA"/>
</dbReference>
<keyword evidence="5 10" id="KW-0479">Metal-binding</keyword>
<reference evidence="13 14" key="1">
    <citation type="submission" date="2022-04" db="EMBL/GenBank/DDBJ databases">
        <title>Genome sequence of C. roseum typestrain.</title>
        <authorList>
            <person name="Poehlein A."/>
            <person name="Schoch T."/>
            <person name="Duerre P."/>
            <person name="Daniel R."/>
        </authorList>
    </citation>
    <scope>NUCLEOTIDE SEQUENCE [LARGE SCALE GENOMIC DNA]</scope>
    <source>
        <strain evidence="13 14">DSM 7320</strain>
    </source>
</reference>
<dbReference type="GO" id="GO:0005829">
    <property type="term" value="C:cytosol"/>
    <property type="evidence" value="ECO:0007669"/>
    <property type="project" value="TreeGrafter"/>
</dbReference>
<evidence type="ECO:0000256" key="2">
    <source>
        <dbReference type="ARBA" id="ARBA00004798"/>
    </source>
</evidence>
<dbReference type="EMBL" id="CP096983">
    <property type="protein sequence ID" value="URZ10470.1"/>
    <property type="molecule type" value="Genomic_DNA"/>
</dbReference>
<keyword evidence="14" id="KW-1185">Reference proteome</keyword>
<keyword evidence="7 10" id="KW-0464">Manganese</keyword>
<dbReference type="GO" id="GO:0030145">
    <property type="term" value="F:manganese ion binding"/>
    <property type="evidence" value="ECO:0007669"/>
    <property type="project" value="UniProtKB-UniRule"/>
</dbReference>
<dbReference type="CDD" id="cd16010">
    <property type="entry name" value="iPGM"/>
    <property type="match status" value="1"/>
</dbReference>
<dbReference type="AlphaFoldDB" id="A0A1S8LCA5"/>
<dbReference type="Gene3D" id="3.40.1450.10">
    <property type="entry name" value="BPG-independent phosphoglycerate mutase, domain B"/>
    <property type="match status" value="1"/>
</dbReference>
<feature type="binding site" evidence="10">
    <location>
        <position position="333"/>
    </location>
    <ligand>
        <name>substrate</name>
    </ligand>
</feature>
<evidence type="ECO:0000313" key="14">
    <source>
        <dbReference type="Proteomes" id="UP000190951"/>
    </source>
</evidence>
<dbReference type="InterPro" id="IPR006124">
    <property type="entry name" value="Metalloenzyme"/>
</dbReference>
<dbReference type="HAMAP" id="MF_01038">
    <property type="entry name" value="GpmI"/>
    <property type="match status" value="1"/>
</dbReference>
<evidence type="ECO:0000256" key="4">
    <source>
        <dbReference type="ARBA" id="ARBA00012026"/>
    </source>
</evidence>
<dbReference type="Pfam" id="PF01676">
    <property type="entry name" value="Metalloenzyme"/>
    <property type="match status" value="1"/>
</dbReference>
<dbReference type="SUPFAM" id="SSF64158">
    <property type="entry name" value="2,3-Bisphosphoglycerate-independent phosphoglycerate mutase, substrate-binding domain"/>
    <property type="match status" value="1"/>
</dbReference>
<dbReference type="PANTHER" id="PTHR31637:SF0">
    <property type="entry name" value="2,3-BISPHOSPHOGLYCERATE-INDEPENDENT PHOSPHOGLYCERATE MUTASE"/>
    <property type="match status" value="1"/>
</dbReference>
<dbReference type="NCBIfam" id="TIGR01307">
    <property type="entry name" value="pgm_bpd_ind"/>
    <property type="match status" value="1"/>
</dbReference>
<dbReference type="InterPro" id="IPR017850">
    <property type="entry name" value="Alkaline_phosphatase_core_sf"/>
</dbReference>
<accession>A0A1S8LCA5</accession>
<feature type="binding site" evidence="10">
    <location>
        <position position="404"/>
    </location>
    <ligand>
        <name>Mn(2+)</name>
        <dbReference type="ChEBI" id="CHEBI:29035"/>
        <label>1</label>
    </ligand>
</feature>
<dbReference type="Pfam" id="PF06415">
    <property type="entry name" value="iPGM_N"/>
    <property type="match status" value="1"/>
</dbReference>
<sequence length="510" mass="56186">MAKKPVMLMILDGFGISDKVDGNAVKSANKPNFDKYFNNYPHTHLGASGLSVGLPDGQMGNSEVGHLNIGAGRIVYQSLTKITKAIDDGDFFENAALNKAVNNVLENDSALHFMGLLSPGGVHSHTNHLKGLLKLAKAKNVKKVFVHAFLDGRDVPPASAKEFIEDIEAYMNEIGIGEIATVAGRYYAMDRDNRWEREELSYNAMVLAKGEEAESAIKAVDASYHDNKTDEFVLPTVIVKGGKPVGTIKDKDSVIFFNFRPDRARQITRAIAEDDFDGFKRDKLNIEFVTMTEYDASFKGVDVAFGPESITNTLGEYVSKKGLNQLRIAETEKYAHVTFFFNGGVEKANDNEDRALIPSPKVATYDLKPEMSAYEVTDELLKRLDQDKYDMVILNFANPDMVGHTGILEAAKKAVETVDECLGKIVDKVLKLDGTVFITADHGNSEQMIDYSNGKPMTAHTVNPVPFLYVSNHTEGKKLNEGVLADIAPTMLKEMGLEKPEEMTGKSLIE</sequence>
<feature type="binding site" evidence="10">
    <location>
        <begin position="260"/>
        <end position="263"/>
    </location>
    <ligand>
        <name>substrate</name>
    </ligand>
</feature>
<dbReference type="FunFam" id="3.40.1450.10:FF:000001">
    <property type="entry name" value="2,3-bisphosphoglycerate-independent phosphoglycerate mutase"/>
    <property type="match status" value="1"/>
</dbReference>
<feature type="binding site" evidence="10">
    <location>
        <position position="460"/>
    </location>
    <ligand>
        <name>Mn(2+)</name>
        <dbReference type="ChEBI" id="CHEBI:29035"/>
        <label>1</label>
    </ligand>
</feature>
<gene>
    <name evidence="10 13" type="primary">gpmI</name>
    <name evidence="13" type="ORF">CROST_011800</name>
</gene>
<feature type="binding site" evidence="10">
    <location>
        <position position="191"/>
    </location>
    <ligand>
        <name>substrate</name>
    </ligand>
</feature>
<dbReference type="PIRSF" id="PIRSF001492">
    <property type="entry name" value="IPGAM"/>
    <property type="match status" value="1"/>
</dbReference>
<evidence type="ECO:0000256" key="9">
    <source>
        <dbReference type="ARBA" id="ARBA00071648"/>
    </source>
</evidence>
<comment type="pathway">
    <text evidence="2 10">Carbohydrate degradation; glycolysis; pyruvate from D-glyceraldehyde 3-phosphate: step 3/5.</text>
</comment>
<evidence type="ECO:0000256" key="5">
    <source>
        <dbReference type="ARBA" id="ARBA00022723"/>
    </source>
</evidence>
<dbReference type="SUPFAM" id="SSF53649">
    <property type="entry name" value="Alkaline phosphatase-like"/>
    <property type="match status" value="1"/>
</dbReference>
<comment type="catalytic activity">
    <reaction evidence="1 10">
        <text>(2R)-2-phosphoglycerate = (2R)-3-phosphoglycerate</text>
        <dbReference type="Rhea" id="RHEA:15901"/>
        <dbReference type="ChEBI" id="CHEBI:58272"/>
        <dbReference type="ChEBI" id="CHEBI:58289"/>
        <dbReference type="EC" id="5.4.2.12"/>
    </reaction>
</comment>
<dbReference type="FunFam" id="3.40.720.10:FF:000001">
    <property type="entry name" value="2,3-bisphosphoglycerate-independent phosphoglycerate mutase"/>
    <property type="match status" value="1"/>
</dbReference>
<comment type="similarity">
    <text evidence="3 10">Belongs to the BPG-independent phosphoglycerate mutase family.</text>
</comment>
<feature type="active site" description="Phosphoserine intermediate" evidence="10">
    <location>
        <position position="62"/>
    </location>
</feature>
<dbReference type="GO" id="GO:0006007">
    <property type="term" value="P:glucose catabolic process"/>
    <property type="evidence" value="ECO:0007669"/>
    <property type="project" value="InterPro"/>
</dbReference>
<feature type="domain" description="Metalloenzyme" evidence="11">
    <location>
        <begin position="4"/>
        <end position="499"/>
    </location>
</feature>
<dbReference type="RefSeq" id="WP_077835726.1">
    <property type="nucleotide sequence ID" value="NZ_CP096983.1"/>
</dbReference>
<dbReference type="PANTHER" id="PTHR31637">
    <property type="entry name" value="2,3-BISPHOSPHOGLYCERATE-INDEPENDENT PHOSPHOGLYCERATE MUTASE"/>
    <property type="match status" value="1"/>
</dbReference>
<feature type="binding site" evidence="10">
    <location>
        <position position="185"/>
    </location>
    <ligand>
        <name>substrate</name>
    </ligand>
</feature>
<comment type="cofactor">
    <cofactor evidence="10">
        <name>Mn(2+)</name>
        <dbReference type="ChEBI" id="CHEBI:29035"/>
    </cofactor>
    <text evidence="10">Binds 2 manganese ions per subunit.</text>
</comment>
<feature type="binding site" evidence="10">
    <location>
        <position position="441"/>
    </location>
    <ligand>
        <name>Mn(2+)</name>
        <dbReference type="ChEBI" id="CHEBI:29035"/>
        <label>2</label>
    </ligand>
</feature>
<dbReference type="KEGG" id="crw:CROST_011800"/>
<dbReference type="GO" id="GO:0006096">
    <property type="term" value="P:glycolytic process"/>
    <property type="evidence" value="ECO:0007669"/>
    <property type="project" value="UniProtKB-UniRule"/>
</dbReference>
<evidence type="ECO:0000256" key="8">
    <source>
        <dbReference type="ARBA" id="ARBA00023235"/>
    </source>
</evidence>
<dbReference type="InterPro" id="IPR036646">
    <property type="entry name" value="PGAM_B_sf"/>
</dbReference>
<feature type="binding site" evidence="10">
    <location>
        <position position="12"/>
    </location>
    <ligand>
        <name>Mn(2+)</name>
        <dbReference type="ChEBI" id="CHEBI:29035"/>
        <label>2</label>
    </ligand>
</feature>
<protein>
    <recommendedName>
        <fullName evidence="9 10">2,3-bisphosphoglycerate-independent phosphoglycerate mutase</fullName>
        <shortName evidence="10">BPG-independent PGAM</shortName>
        <shortName evidence="10">Phosphoglyceromutase</shortName>
        <shortName evidence="10">iPGM</shortName>
        <ecNumber evidence="4 10">5.4.2.12</ecNumber>
    </recommendedName>
</protein>
<evidence type="ECO:0000256" key="3">
    <source>
        <dbReference type="ARBA" id="ARBA00008819"/>
    </source>
</evidence>
<keyword evidence="6 10" id="KW-0324">Glycolysis</keyword>